<organism evidence="1 2">
    <name type="scientific">Trichinella nativa</name>
    <dbReference type="NCBI Taxonomy" id="6335"/>
    <lineage>
        <taxon>Eukaryota</taxon>
        <taxon>Metazoa</taxon>
        <taxon>Ecdysozoa</taxon>
        <taxon>Nematoda</taxon>
        <taxon>Enoplea</taxon>
        <taxon>Dorylaimia</taxon>
        <taxon>Trichinellida</taxon>
        <taxon>Trichinellidae</taxon>
        <taxon>Trichinella</taxon>
    </lineage>
</organism>
<protein>
    <submittedName>
        <fullName evidence="1">Uncharacterized protein</fullName>
    </submittedName>
</protein>
<name>A0A0V1LE20_9BILA</name>
<gene>
    <name evidence="1" type="ORF">T02_4049</name>
</gene>
<dbReference type="AlphaFoldDB" id="A0A0V1LE20"/>
<evidence type="ECO:0000313" key="1">
    <source>
        <dbReference type="EMBL" id="KRZ57310.1"/>
    </source>
</evidence>
<comment type="caution">
    <text evidence="1">The sequence shown here is derived from an EMBL/GenBank/DDBJ whole genome shotgun (WGS) entry which is preliminary data.</text>
</comment>
<dbReference type="Proteomes" id="UP000054721">
    <property type="component" value="Unassembled WGS sequence"/>
</dbReference>
<sequence length="100" mass="11932">MAYFYAPVSRITNEMSVLEKQMNVGGKDQNTGDIFHFCVFHLQLQLFLSCTWLLFWYCTTYCSYYADTVFTLKQAGWNKNFKHMDVQYNLLHQHPCYYGI</sequence>
<accession>A0A0V1LE20</accession>
<evidence type="ECO:0000313" key="2">
    <source>
        <dbReference type="Proteomes" id="UP000054721"/>
    </source>
</evidence>
<reference evidence="1 2" key="1">
    <citation type="submission" date="2015-05" db="EMBL/GenBank/DDBJ databases">
        <title>Evolution of Trichinella species and genotypes.</title>
        <authorList>
            <person name="Korhonen P.K."/>
            <person name="Edoardo P."/>
            <person name="Giuseppe L.R."/>
            <person name="Gasser R.B."/>
        </authorList>
    </citation>
    <scope>NUCLEOTIDE SEQUENCE [LARGE SCALE GENOMIC DNA]</scope>
    <source>
        <strain evidence="1">ISS10</strain>
    </source>
</reference>
<dbReference type="EMBL" id="JYDW01000078">
    <property type="protein sequence ID" value="KRZ57310.1"/>
    <property type="molecule type" value="Genomic_DNA"/>
</dbReference>
<proteinExistence type="predicted"/>
<keyword evidence="2" id="KW-1185">Reference proteome</keyword>